<dbReference type="Gene3D" id="1.20.1260.10">
    <property type="match status" value="1"/>
</dbReference>
<evidence type="ECO:0000313" key="3">
    <source>
        <dbReference type="Proteomes" id="UP001500618"/>
    </source>
</evidence>
<keyword evidence="3" id="KW-1185">Reference proteome</keyword>
<dbReference type="Pfam" id="PF13794">
    <property type="entry name" value="MiaE_2"/>
    <property type="match status" value="1"/>
</dbReference>
<evidence type="ECO:0000259" key="1">
    <source>
        <dbReference type="Pfam" id="PF13794"/>
    </source>
</evidence>
<accession>A0ABN2IJH8</accession>
<dbReference type="CDD" id="cd00657">
    <property type="entry name" value="Ferritin_like"/>
    <property type="match status" value="1"/>
</dbReference>
<dbReference type="InterPro" id="IPR009078">
    <property type="entry name" value="Ferritin-like_SF"/>
</dbReference>
<feature type="domain" description="Ferritin-like" evidence="1">
    <location>
        <begin position="1"/>
        <end position="173"/>
    </location>
</feature>
<organism evidence="2 3">
    <name type="scientific">Fodinicola feengrottensis</name>
    <dbReference type="NCBI Taxonomy" id="435914"/>
    <lineage>
        <taxon>Bacteria</taxon>
        <taxon>Bacillati</taxon>
        <taxon>Actinomycetota</taxon>
        <taxon>Actinomycetes</taxon>
        <taxon>Mycobacteriales</taxon>
        <taxon>Fodinicola</taxon>
    </lineage>
</organism>
<dbReference type="InterPro" id="IPR059125">
    <property type="entry name" value="Ferritin_actino"/>
</dbReference>
<dbReference type="Proteomes" id="UP001500618">
    <property type="component" value="Unassembled WGS sequence"/>
</dbReference>
<name>A0ABN2IJH8_9ACTN</name>
<sequence>MLAYGTLIGFDRMAADARLAPDLRRRAVLAVMAADEMRNYELLAVRLDELGADPETAMAPFAEPLEAFHGATAPRTWLEGLIKAYVGDGIADDFYREVAEFLPEEADRTLVQQVLHDTRHADFAVAEVRAAVEEDPSVAGRLALWARRLVGEAFSQAQRVAAEREALTDLVVAGSGDITGIGELFKRLTSAHSARMKALGLSN</sequence>
<comment type="caution">
    <text evidence="2">The sequence shown here is derived from an EMBL/GenBank/DDBJ whole genome shotgun (WGS) entry which is preliminary data.</text>
</comment>
<dbReference type="EMBL" id="BAAANY010000031">
    <property type="protein sequence ID" value="GAA1705820.1"/>
    <property type="molecule type" value="Genomic_DNA"/>
</dbReference>
<proteinExistence type="predicted"/>
<dbReference type="InterPro" id="IPR012347">
    <property type="entry name" value="Ferritin-like"/>
</dbReference>
<evidence type="ECO:0000313" key="2">
    <source>
        <dbReference type="EMBL" id="GAA1705820.1"/>
    </source>
</evidence>
<dbReference type="SUPFAM" id="SSF47240">
    <property type="entry name" value="Ferritin-like"/>
    <property type="match status" value="1"/>
</dbReference>
<protein>
    <submittedName>
        <fullName evidence="2">Ferritin-like domain-containing protein</fullName>
    </submittedName>
</protein>
<gene>
    <name evidence="2" type="ORF">GCM10009765_64060</name>
</gene>
<reference evidence="2 3" key="1">
    <citation type="journal article" date="2019" name="Int. J. Syst. Evol. Microbiol.">
        <title>The Global Catalogue of Microorganisms (GCM) 10K type strain sequencing project: providing services to taxonomists for standard genome sequencing and annotation.</title>
        <authorList>
            <consortium name="The Broad Institute Genomics Platform"/>
            <consortium name="The Broad Institute Genome Sequencing Center for Infectious Disease"/>
            <person name="Wu L."/>
            <person name="Ma J."/>
        </authorList>
    </citation>
    <scope>NUCLEOTIDE SEQUENCE [LARGE SCALE GENOMIC DNA]</scope>
    <source>
        <strain evidence="2 3">JCM 14718</strain>
    </source>
</reference>